<keyword evidence="2" id="KW-1185">Reference proteome</keyword>
<dbReference type="WBParaSite" id="nRc.2.0.1.t45985-RA">
    <property type="protein sequence ID" value="nRc.2.0.1.t45985-RA"/>
    <property type="gene ID" value="nRc.2.0.1.g45985"/>
</dbReference>
<protein>
    <submittedName>
        <fullName evidence="3">Uncharacterized protein</fullName>
    </submittedName>
</protein>
<sequence>MDAKTSDWDKENQARVSCGKKFHCDLSDISNGILEILFSNLKALDAIRLIEIQYLYQRVTTKLPADNGSSGSSTSGADGKYHKESGGSLSSSL</sequence>
<accession>A0A915L4H9</accession>
<feature type="region of interest" description="Disordered" evidence="1">
    <location>
        <begin position="63"/>
        <end position="93"/>
    </location>
</feature>
<reference evidence="3" key="1">
    <citation type="submission" date="2022-11" db="UniProtKB">
        <authorList>
            <consortium name="WormBaseParasite"/>
        </authorList>
    </citation>
    <scope>IDENTIFICATION</scope>
</reference>
<organism evidence="2 3">
    <name type="scientific">Romanomermis culicivorax</name>
    <name type="common">Nematode worm</name>
    <dbReference type="NCBI Taxonomy" id="13658"/>
    <lineage>
        <taxon>Eukaryota</taxon>
        <taxon>Metazoa</taxon>
        <taxon>Ecdysozoa</taxon>
        <taxon>Nematoda</taxon>
        <taxon>Enoplea</taxon>
        <taxon>Dorylaimia</taxon>
        <taxon>Mermithida</taxon>
        <taxon>Mermithoidea</taxon>
        <taxon>Mermithidae</taxon>
        <taxon>Romanomermis</taxon>
    </lineage>
</organism>
<evidence type="ECO:0000256" key="1">
    <source>
        <dbReference type="SAM" id="MobiDB-lite"/>
    </source>
</evidence>
<dbReference type="AlphaFoldDB" id="A0A915L4H9"/>
<dbReference type="Proteomes" id="UP000887565">
    <property type="component" value="Unplaced"/>
</dbReference>
<evidence type="ECO:0000313" key="2">
    <source>
        <dbReference type="Proteomes" id="UP000887565"/>
    </source>
</evidence>
<evidence type="ECO:0000313" key="3">
    <source>
        <dbReference type="WBParaSite" id="nRc.2.0.1.t45985-RA"/>
    </source>
</evidence>
<proteinExistence type="predicted"/>
<name>A0A915L4H9_ROMCU</name>